<dbReference type="CDD" id="cd13585">
    <property type="entry name" value="PBP2_TMBP_like"/>
    <property type="match status" value="1"/>
</dbReference>
<dbReference type="SUPFAM" id="SSF53850">
    <property type="entry name" value="Periplasmic binding protein-like II"/>
    <property type="match status" value="1"/>
</dbReference>
<evidence type="ECO:0000256" key="2">
    <source>
        <dbReference type="ARBA" id="ARBA00022729"/>
    </source>
</evidence>
<dbReference type="PANTHER" id="PTHR43649:SF33">
    <property type="entry name" value="POLYGALACTURONAN_RHAMNOGALACTURONAN-BINDING PROTEIN YTCQ"/>
    <property type="match status" value="1"/>
</dbReference>
<evidence type="ECO:0000256" key="1">
    <source>
        <dbReference type="ARBA" id="ARBA00022475"/>
    </source>
</evidence>
<keyword evidence="6" id="KW-0762">Sugar transport</keyword>
<evidence type="ECO:0000256" key="4">
    <source>
        <dbReference type="ARBA" id="ARBA00023139"/>
    </source>
</evidence>
<dbReference type="Gene3D" id="3.40.190.10">
    <property type="entry name" value="Periplasmic binding protein-like II"/>
    <property type="match status" value="1"/>
</dbReference>
<dbReference type="AlphaFoldDB" id="A0A927RL45"/>
<name>A0A927RL45_9ACTN</name>
<gene>
    <name evidence="6" type="ORF">HEB94_004246</name>
</gene>
<accession>A0A927RL45</accession>
<dbReference type="PROSITE" id="PS51257">
    <property type="entry name" value="PROKAR_LIPOPROTEIN"/>
    <property type="match status" value="1"/>
</dbReference>
<proteinExistence type="predicted"/>
<comment type="caution">
    <text evidence="6">The sequence shown here is derived from an EMBL/GenBank/DDBJ whole genome shotgun (WGS) entry which is preliminary data.</text>
</comment>
<dbReference type="RefSeq" id="WP_192751355.1">
    <property type="nucleotide sequence ID" value="NZ_BAABJL010000197.1"/>
</dbReference>
<keyword evidence="2" id="KW-0732">Signal</keyword>
<keyword evidence="1" id="KW-1003">Cell membrane</keyword>
<reference evidence="6" key="1">
    <citation type="submission" date="2020-10" db="EMBL/GenBank/DDBJ databases">
        <title>Sequencing the genomes of 1000 actinobacteria strains.</title>
        <authorList>
            <person name="Klenk H.-P."/>
        </authorList>
    </citation>
    <scope>NUCLEOTIDE SEQUENCE</scope>
    <source>
        <strain evidence="6">DSM 45354</strain>
    </source>
</reference>
<evidence type="ECO:0000256" key="3">
    <source>
        <dbReference type="ARBA" id="ARBA00023136"/>
    </source>
</evidence>
<sequence>MGRIGLRDCRLTRRDLLWLSASLTAGTALSACGGDGGGGGTSSTELQYMYWGSAFEKRGIESMLTKFSQSHKGIGVNPIHVPGDYETKVNTLVASNDLPDVAYMGAATAYRLAEQGKLLNLHDHINKYPLLKERSPGSYFYWGKDKNLGTHASNQIILLWYNKAILAEAGIEKPPAEAAKAWSLEQLVDIADQLTLDDEGRHPSESGFRRERVRQFGLSVPITHWYPLVLSNGGDIVDKTGMKYTLNSPEAVKVLQDIQDLIYKHRVAPSPAQLGGGDTGSNAPTTTVQLQTKRVAMAVDGHWTLLDMAQSDVDYGIGVLPSYQEPITQQNRTPRVIAANTENLDEAFELYVFAMNPEYVDLYSKGLWMPVDEKYFTDPASIAKWVNDDVHPPEFKTAAIDYLRNNSVPGFAERLKNVTAINEVLVPALQEIETGKRPAKVILDELEGKMQPRLQGWYPTTES</sequence>
<dbReference type="Pfam" id="PF01547">
    <property type="entry name" value="SBP_bac_1"/>
    <property type="match status" value="1"/>
</dbReference>
<dbReference type="Proteomes" id="UP000638648">
    <property type="component" value="Unassembled WGS sequence"/>
</dbReference>
<keyword evidence="6" id="KW-0813">Transport</keyword>
<keyword evidence="3" id="KW-0472">Membrane</keyword>
<protein>
    <submittedName>
        <fullName evidence="6">Multiple sugar transport system substrate-binding protein</fullName>
    </submittedName>
</protein>
<dbReference type="InterPro" id="IPR050490">
    <property type="entry name" value="Bact_solute-bd_prot1"/>
</dbReference>
<dbReference type="EMBL" id="JADBEM010000001">
    <property type="protein sequence ID" value="MBE1607398.1"/>
    <property type="molecule type" value="Genomic_DNA"/>
</dbReference>
<keyword evidence="5" id="KW-0449">Lipoprotein</keyword>
<organism evidence="6 7">
    <name type="scientific">Actinopolymorpha pittospori</name>
    <dbReference type="NCBI Taxonomy" id="648752"/>
    <lineage>
        <taxon>Bacteria</taxon>
        <taxon>Bacillati</taxon>
        <taxon>Actinomycetota</taxon>
        <taxon>Actinomycetes</taxon>
        <taxon>Propionibacteriales</taxon>
        <taxon>Actinopolymorphaceae</taxon>
        <taxon>Actinopolymorpha</taxon>
    </lineage>
</organism>
<evidence type="ECO:0000256" key="5">
    <source>
        <dbReference type="ARBA" id="ARBA00023288"/>
    </source>
</evidence>
<evidence type="ECO:0000313" key="7">
    <source>
        <dbReference type="Proteomes" id="UP000638648"/>
    </source>
</evidence>
<keyword evidence="4" id="KW-0564">Palmitate</keyword>
<evidence type="ECO:0000313" key="6">
    <source>
        <dbReference type="EMBL" id="MBE1607398.1"/>
    </source>
</evidence>
<dbReference type="PANTHER" id="PTHR43649">
    <property type="entry name" value="ARABINOSE-BINDING PROTEIN-RELATED"/>
    <property type="match status" value="1"/>
</dbReference>
<keyword evidence="7" id="KW-1185">Reference proteome</keyword>
<dbReference type="InterPro" id="IPR006059">
    <property type="entry name" value="SBP"/>
</dbReference>